<evidence type="ECO:0000256" key="2">
    <source>
        <dbReference type="SAM" id="Phobius"/>
    </source>
</evidence>
<name>A0AB33ZQF6_LACGS</name>
<feature type="coiled-coil region" evidence="1">
    <location>
        <begin position="216"/>
        <end position="243"/>
    </location>
</feature>
<keyword evidence="4" id="KW-0808">Transferase</keyword>
<dbReference type="EMBL" id="BEXJ01000001">
    <property type="protein sequence ID" value="GBA94429.1"/>
    <property type="molecule type" value="Genomic_DNA"/>
</dbReference>
<dbReference type="Proteomes" id="UP000250668">
    <property type="component" value="Unassembled WGS sequence"/>
</dbReference>
<protein>
    <submittedName>
        <fullName evidence="4">Histidine kinase</fullName>
    </submittedName>
</protein>
<evidence type="ECO:0000313" key="5">
    <source>
        <dbReference type="Proteomes" id="UP000250668"/>
    </source>
</evidence>
<feature type="transmembrane region" description="Helical" evidence="2">
    <location>
        <begin position="150"/>
        <end position="169"/>
    </location>
</feature>
<proteinExistence type="predicted"/>
<evidence type="ECO:0000313" key="4">
    <source>
        <dbReference type="EMBL" id="GBA94429.1"/>
    </source>
</evidence>
<evidence type="ECO:0000256" key="1">
    <source>
        <dbReference type="SAM" id="Coils"/>
    </source>
</evidence>
<evidence type="ECO:0000259" key="3">
    <source>
        <dbReference type="Pfam" id="PF14501"/>
    </source>
</evidence>
<dbReference type="GO" id="GO:0016301">
    <property type="term" value="F:kinase activity"/>
    <property type="evidence" value="ECO:0007669"/>
    <property type="project" value="UniProtKB-KW"/>
</dbReference>
<dbReference type="AlphaFoldDB" id="A0AB33ZQF6"/>
<sequence length="443" mass="51732">MTELYLLAILVSILLDIVLFYKVTKLKVSKAHFLFYLLLVIIGVICSFTGYKAILFYNVLAIVILNIIHKDNNNLTLISGTLIYIFSVDLIIELLRGVSLDVIEKFNMSKNEIEWINLGCIFCFFLITYLIVFFSANWIRKKLTGNNFRIFFWLILYLYLVTLVIAVVYKGTKNIPPATIFFLSFLIVQFIFSLGLYYLMVKNQKVLLKKSEQDKIIQEQEQLQEYTKYLEESEDELRAFRHDYRNMFNSLKISAQEGNTKEVIQKLDEYTKANLNAKAFEKYRDVNHIKIKSLKSIIIAKLTEMYREHIPYNFECSSEITKLPKNINEIDLVRIVGISCDNAIEESKVLIEQNQEAHIEIMAYSSERGEFEYEIQNKRSDSEISIKQIQQSGYSTKKSHSGLGLANINSIKNKYENMTISYEVPEGYFDFYLVIEPEEESEE</sequence>
<feature type="domain" description="Sensor histidine kinase NatK-like C-terminal" evidence="3">
    <location>
        <begin position="328"/>
        <end position="434"/>
    </location>
</feature>
<feature type="transmembrane region" description="Helical" evidence="2">
    <location>
        <begin position="36"/>
        <end position="68"/>
    </location>
</feature>
<feature type="transmembrane region" description="Helical" evidence="2">
    <location>
        <begin position="175"/>
        <end position="200"/>
    </location>
</feature>
<feature type="transmembrane region" description="Helical" evidence="2">
    <location>
        <begin position="75"/>
        <end position="95"/>
    </location>
</feature>
<dbReference type="Pfam" id="PF14501">
    <property type="entry name" value="HATPase_c_5"/>
    <property type="match status" value="1"/>
</dbReference>
<keyword evidence="1" id="KW-0175">Coiled coil</keyword>
<gene>
    <name evidence="4" type="ORF">LJCM1025_01000</name>
</gene>
<dbReference type="Gene3D" id="3.30.565.10">
    <property type="entry name" value="Histidine kinase-like ATPase, C-terminal domain"/>
    <property type="match status" value="1"/>
</dbReference>
<organism evidence="4 5">
    <name type="scientific">Lactobacillus gasseri</name>
    <dbReference type="NCBI Taxonomy" id="1596"/>
    <lineage>
        <taxon>Bacteria</taxon>
        <taxon>Bacillati</taxon>
        <taxon>Bacillota</taxon>
        <taxon>Bacilli</taxon>
        <taxon>Lactobacillales</taxon>
        <taxon>Lactobacillaceae</taxon>
        <taxon>Lactobacillus</taxon>
    </lineage>
</organism>
<keyword evidence="2" id="KW-1133">Transmembrane helix</keyword>
<dbReference type="InterPro" id="IPR036890">
    <property type="entry name" value="HATPase_C_sf"/>
</dbReference>
<dbReference type="RefSeq" id="WP_095669895.1">
    <property type="nucleotide sequence ID" value="NZ_BEXJ01000001.1"/>
</dbReference>
<dbReference type="GO" id="GO:0042802">
    <property type="term" value="F:identical protein binding"/>
    <property type="evidence" value="ECO:0007669"/>
    <property type="project" value="TreeGrafter"/>
</dbReference>
<keyword evidence="2" id="KW-0812">Transmembrane</keyword>
<dbReference type="PANTHER" id="PTHR40448">
    <property type="entry name" value="TWO-COMPONENT SENSOR HISTIDINE KINASE"/>
    <property type="match status" value="1"/>
</dbReference>
<dbReference type="InterPro" id="IPR032834">
    <property type="entry name" value="NatK-like_C"/>
</dbReference>
<keyword evidence="2" id="KW-0472">Membrane</keyword>
<reference evidence="4 5" key="1">
    <citation type="journal article" date="2018" name="Int. J. Syst. Evol. Microbiol.">
        <title>Lactobacillus paragasseri sp. nov., a sister taxon of Lactobacillus gasseri, based on whole-genome sequence analyses.</title>
        <authorList>
            <person name="Tanizawa Y."/>
            <person name="Tada I."/>
            <person name="Kobayashi H."/>
            <person name="Endo A."/>
            <person name="Maeno S."/>
            <person name="Toyoda A."/>
            <person name="Arita M."/>
            <person name="Nakamura Y."/>
            <person name="Sakamoto M."/>
            <person name="Ohkuma M."/>
            <person name="Tohno M."/>
        </authorList>
    </citation>
    <scope>NUCLEOTIDE SEQUENCE [LARGE SCALE GENOMIC DNA]</scope>
    <source>
        <strain evidence="4 5">JCM 1025</strain>
    </source>
</reference>
<accession>A0AB33ZQF6</accession>
<keyword evidence="4" id="KW-0418">Kinase</keyword>
<dbReference type="PANTHER" id="PTHR40448:SF1">
    <property type="entry name" value="TWO-COMPONENT SENSOR HISTIDINE KINASE"/>
    <property type="match status" value="1"/>
</dbReference>
<comment type="caution">
    <text evidence="4">The sequence shown here is derived from an EMBL/GenBank/DDBJ whole genome shotgun (WGS) entry which is preliminary data.</text>
</comment>
<feature type="transmembrane region" description="Helical" evidence="2">
    <location>
        <begin position="115"/>
        <end position="138"/>
    </location>
</feature>